<dbReference type="PANTHER" id="PTHR43853">
    <property type="entry name" value="3-KETOACYL-COA THIOLASE, PEROXISOMAL"/>
    <property type="match status" value="1"/>
</dbReference>
<dbReference type="InterPro" id="IPR050215">
    <property type="entry name" value="Thiolase-like_sf_Thiolase"/>
</dbReference>
<evidence type="ECO:0000313" key="4">
    <source>
        <dbReference type="EMBL" id="SGY48111.1"/>
    </source>
</evidence>
<dbReference type="Pfam" id="PF00108">
    <property type="entry name" value="Thiolase_N"/>
    <property type="match status" value="1"/>
</dbReference>
<keyword evidence="1" id="KW-0276">Fatty acid metabolism</keyword>
<dbReference type="InterPro" id="IPR020616">
    <property type="entry name" value="Thiolase_N"/>
</dbReference>
<evidence type="ECO:0000313" key="5">
    <source>
        <dbReference type="Proteomes" id="UP000249464"/>
    </source>
</evidence>
<organism evidence="4 5">
    <name type="scientific">Microbotryum silenes-dioicae</name>
    <dbReference type="NCBI Taxonomy" id="796604"/>
    <lineage>
        <taxon>Eukaryota</taxon>
        <taxon>Fungi</taxon>
        <taxon>Dikarya</taxon>
        <taxon>Basidiomycota</taxon>
        <taxon>Pucciniomycotina</taxon>
        <taxon>Microbotryomycetes</taxon>
        <taxon>Microbotryales</taxon>
        <taxon>Microbotryaceae</taxon>
        <taxon>Microbotryum</taxon>
    </lineage>
</organism>
<keyword evidence="5" id="KW-1185">Reference proteome</keyword>
<dbReference type="GO" id="GO:0003988">
    <property type="term" value="F:acetyl-CoA C-acyltransferase activity"/>
    <property type="evidence" value="ECO:0007669"/>
    <property type="project" value="TreeGrafter"/>
</dbReference>
<protein>
    <submittedName>
        <fullName evidence="4">BQ5605_C001g00614 protein</fullName>
    </submittedName>
</protein>
<evidence type="ECO:0000259" key="3">
    <source>
        <dbReference type="Pfam" id="PF00108"/>
    </source>
</evidence>
<evidence type="ECO:0000256" key="1">
    <source>
        <dbReference type="ARBA" id="ARBA00022832"/>
    </source>
</evidence>
<dbReference type="SUPFAM" id="SSF53901">
    <property type="entry name" value="Thiolase-like"/>
    <property type="match status" value="1"/>
</dbReference>
<keyword evidence="2" id="KW-0443">Lipid metabolism</keyword>
<dbReference type="STRING" id="796604.A0A2X0MY84"/>
<dbReference type="EMBL" id="FQNC01000043">
    <property type="protein sequence ID" value="SGY48111.1"/>
    <property type="molecule type" value="Genomic_DNA"/>
</dbReference>
<name>A0A2X0MY84_9BASI</name>
<evidence type="ECO:0000256" key="2">
    <source>
        <dbReference type="ARBA" id="ARBA00023098"/>
    </source>
</evidence>
<proteinExistence type="predicted"/>
<dbReference type="GO" id="GO:0005777">
    <property type="term" value="C:peroxisome"/>
    <property type="evidence" value="ECO:0007669"/>
    <property type="project" value="TreeGrafter"/>
</dbReference>
<dbReference type="GO" id="GO:0010124">
    <property type="term" value="P:phenylacetate catabolic process"/>
    <property type="evidence" value="ECO:0007669"/>
    <property type="project" value="TreeGrafter"/>
</dbReference>
<dbReference type="InterPro" id="IPR016039">
    <property type="entry name" value="Thiolase-like"/>
</dbReference>
<feature type="domain" description="Thiolase N-terminal" evidence="3">
    <location>
        <begin position="25"/>
        <end position="107"/>
    </location>
</feature>
<accession>A0A2X0MY84</accession>
<sequence>MQATLDNIVGTSGRTKLLRKNSDDIVVTFAKRTSMCKARKGGFKDMSGQELMIAFFKGAIAEMKVDPAVIEDIVFGTVLPPKAPYDARASALAAGFPETTSVQVINR</sequence>
<dbReference type="AlphaFoldDB" id="A0A2X0MY84"/>
<dbReference type="PANTHER" id="PTHR43853:SF8">
    <property type="entry name" value="3-KETOACYL-COA THIOLASE, PEROXISOMAL"/>
    <property type="match status" value="1"/>
</dbReference>
<dbReference type="Gene3D" id="3.40.47.10">
    <property type="match status" value="1"/>
</dbReference>
<reference evidence="4 5" key="1">
    <citation type="submission" date="2016-11" db="EMBL/GenBank/DDBJ databases">
        <authorList>
            <person name="Jaros S."/>
            <person name="Januszkiewicz K."/>
            <person name="Wedrychowicz H."/>
        </authorList>
    </citation>
    <scope>NUCLEOTIDE SEQUENCE [LARGE SCALE GENOMIC DNA]</scope>
</reference>
<gene>
    <name evidence="4" type="primary">BQ5605_C001g00614</name>
    <name evidence="4" type="ORF">BQ5605_C001G00614</name>
</gene>
<dbReference type="Proteomes" id="UP000249464">
    <property type="component" value="Unassembled WGS sequence"/>
</dbReference>
<dbReference type="GO" id="GO:0006635">
    <property type="term" value="P:fatty acid beta-oxidation"/>
    <property type="evidence" value="ECO:0007669"/>
    <property type="project" value="TreeGrafter"/>
</dbReference>